<dbReference type="GO" id="GO:0006596">
    <property type="term" value="P:polyamine biosynthetic process"/>
    <property type="evidence" value="ECO:0007669"/>
    <property type="project" value="UniProtKB-KW"/>
</dbReference>
<evidence type="ECO:0000313" key="2">
    <source>
        <dbReference type="EMBL" id="VAX34223.1"/>
    </source>
</evidence>
<dbReference type="SUPFAM" id="SSF53335">
    <property type="entry name" value="S-adenosyl-L-methionine-dependent methyltransferases"/>
    <property type="match status" value="1"/>
</dbReference>
<dbReference type="Gene3D" id="3.40.50.150">
    <property type="entry name" value="Vaccinia Virus protein VP39"/>
    <property type="match status" value="1"/>
</dbReference>
<accession>A0A3B1DBK5</accession>
<gene>
    <name evidence="2" type="ORF">MNBD_NITROSPIRAE03-674</name>
</gene>
<dbReference type="GO" id="GO:0004766">
    <property type="term" value="F:spermidine synthase activity"/>
    <property type="evidence" value="ECO:0007669"/>
    <property type="project" value="UniProtKB-EC"/>
</dbReference>
<name>A0A3B1DBK5_9ZZZZ</name>
<dbReference type="AlphaFoldDB" id="A0A3B1DBK5"/>
<dbReference type="EC" id="2.5.1.16" evidence="2"/>
<sequence length="226" mass="24422">MIPWERLECAQVPGKGGEICLYRRGKEFSIRVNGHELMNSRAHGSEEALAELACERISGRGSPRILIGGLGMGFTLAASLKYLSPDARIVVSELVPAVVKWNRGPLAGLSGNPLQDSRVTVSEIDVGQVLKQKKRAYDAILLDVDNGPEGLTREGNDRLYSQAGLETSFAALRPEGILAVWSAAPDRAFARRLRTSGFDVDEVCVRARGSRGGGRHTIWIAVRGSG</sequence>
<dbReference type="Pfam" id="PF01564">
    <property type="entry name" value="Spermine_synth"/>
    <property type="match status" value="1"/>
</dbReference>
<keyword evidence="1" id="KW-0620">Polyamine biosynthesis</keyword>
<dbReference type="PANTHER" id="PTHR43317:SF3">
    <property type="entry name" value="BLR2883 PROTEIN"/>
    <property type="match status" value="1"/>
</dbReference>
<organism evidence="2">
    <name type="scientific">hydrothermal vent metagenome</name>
    <dbReference type="NCBI Taxonomy" id="652676"/>
    <lineage>
        <taxon>unclassified sequences</taxon>
        <taxon>metagenomes</taxon>
        <taxon>ecological metagenomes</taxon>
    </lineage>
</organism>
<evidence type="ECO:0000256" key="1">
    <source>
        <dbReference type="ARBA" id="ARBA00023115"/>
    </source>
</evidence>
<dbReference type="InterPro" id="IPR029063">
    <property type="entry name" value="SAM-dependent_MTases_sf"/>
</dbReference>
<protein>
    <submittedName>
        <fullName evidence="2">Spermidine synthase</fullName>
        <ecNumber evidence="2">2.5.1.16</ecNumber>
    </submittedName>
</protein>
<dbReference type="EMBL" id="UOGI01000276">
    <property type="protein sequence ID" value="VAX34223.1"/>
    <property type="molecule type" value="Genomic_DNA"/>
</dbReference>
<proteinExistence type="predicted"/>
<dbReference type="PANTHER" id="PTHR43317">
    <property type="entry name" value="THERMOSPERMINE SYNTHASE ACAULIS5"/>
    <property type="match status" value="1"/>
</dbReference>
<keyword evidence="2" id="KW-0808">Transferase</keyword>
<reference evidence="2" key="1">
    <citation type="submission" date="2018-06" db="EMBL/GenBank/DDBJ databases">
        <authorList>
            <person name="Zhirakovskaya E."/>
        </authorList>
    </citation>
    <scope>NUCLEOTIDE SEQUENCE</scope>
</reference>